<accession>A0A0Z8ISA6</accession>
<sequence length="153" mass="17975">MTEQEFFEQADKELEELNQQRADFMAMDFKELNNADYINFLEIGNRIIAEDITLNVYELYKHPDTRSKCFATIAKIAYHVNNMFQTEERMRTMTDSLELHFQNTVKKLVHQTDSDKLAELLLEIKKDNPNMTAEQESQFIRDMAVSGLLAKEN</sequence>
<reference evidence="1 2" key="1">
    <citation type="submission" date="2016-02" db="EMBL/GenBank/DDBJ databases">
        <authorList>
            <consortium name="Pathogen Informatics"/>
        </authorList>
    </citation>
    <scope>NUCLEOTIDE SEQUENCE [LARGE SCALE GENOMIC DNA]</scope>
    <source>
        <strain evidence="1 2">LSS64</strain>
    </source>
</reference>
<evidence type="ECO:0000313" key="2">
    <source>
        <dbReference type="Proteomes" id="UP000074850"/>
    </source>
</evidence>
<dbReference type="AlphaFoldDB" id="A0A0Z8ISA6"/>
<name>A0A0Z8ISA6_STRSU</name>
<evidence type="ECO:0000313" key="1">
    <source>
        <dbReference type="EMBL" id="CYV40706.1"/>
    </source>
</evidence>
<dbReference type="RefSeq" id="WP_044758972.1">
    <property type="nucleotide sequence ID" value="NZ_CEFC01000003.1"/>
</dbReference>
<gene>
    <name evidence="1" type="ORF">ERS132426_01496</name>
</gene>
<organism evidence="1 2">
    <name type="scientific">Streptococcus suis</name>
    <dbReference type="NCBI Taxonomy" id="1307"/>
    <lineage>
        <taxon>Bacteria</taxon>
        <taxon>Bacillati</taxon>
        <taxon>Bacillota</taxon>
        <taxon>Bacilli</taxon>
        <taxon>Lactobacillales</taxon>
        <taxon>Streptococcaceae</taxon>
        <taxon>Streptococcus</taxon>
    </lineage>
</organism>
<protein>
    <submittedName>
        <fullName evidence="1">Uncharacterized protein</fullName>
    </submittedName>
</protein>
<dbReference type="Proteomes" id="UP000074850">
    <property type="component" value="Unassembled WGS sequence"/>
</dbReference>
<proteinExistence type="predicted"/>
<dbReference type="EMBL" id="FIHM01000035">
    <property type="protein sequence ID" value="CYV40706.1"/>
    <property type="molecule type" value="Genomic_DNA"/>
</dbReference>